<reference evidence="2 3" key="1">
    <citation type="journal article" date="2019" name="Emerg. Microbes Infect.">
        <title>Comprehensive subspecies identification of 175 nontuberculous mycobacteria species based on 7547 genomic profiles.</title>
        <authorList>
            <person name="Matsumoto Y."/>
            <person name="Kinjo T."/>
            <person name="Motooka D."/>
            <person name="Nabeya D."/>
            <person name="Jung N."/>
            <person name="Uechi K."/>
            <person name="Horii T."/>
            <person name="Iida T."/>
            <person name="Fujita J."/>
            <person name="Nakamura S."/>
        </authorList>
    </citation>
    <scope>NUCLEOTIDE SEQUENCE [LARGE SCALE GENOMIC DNA]</scope>
    <source>
        <strain evidence="2 3">JCM 6377</strain>
    </source>
</reference>
<dbReference type="SUPFAM" id="SSF52518">
    <property type="entry name" value="Thiamin diphosphate-binding fold (THDP-binding)"/>
    <property type="match status" value="1"/>
</dbReference>
<gene>
    <name evidence="2" type="ORF">MAGR_66810</name>
</gene>
<protein>
    <recommendedName>
        <fullName evidence="1">Transketolase N-terminal domain-containing protein</fullName>
    </recommendedName>
</protein>
<dbReference type="Gene3D" id="3.40.50.970">
    <property type="match status" value="1"/>
</dbReference>
<dbReference type="InterPro" id="IPR033247">
    <property type="entry name" value="Transketolase_fam"/>
</dbReference>
<dbReference type="Pfam" id="PF00456">
    <property type="entry name" value="Transketolase_N"/>
    <property type="match status" value="1"/>
</dbReference>
<evidence type="ECO:0000259" key="1">
    <source>
        <dbReference type="Pfam" id="PF00456"/>
    </source>
</evidence>
<evidence type="ECO:0000313" key="3">
    <source>
        <dbReference type="Proteomes" id="UP000465302"/>
    </source>
</evidence>
<accession>A0A7I9WCS4</accession>
<dbReference type="InterPro" id="IPR029061">
    <property type="entry name" value="THDP-binding"/>
</dbReference>
<sequence>MTIAASRTSNREALTDEIDRMAISTIRFLAADTVPSANSGHPGRLGAACGVVLWSRHLRHDPADPRWPDRDRFVLSAGHGSALQYVLLHLFGATYP</sequence>
<dbReference type="GO" id="GO:0005829">
    <property type="term" value="C:cytosol"/>
    <property type="evidence" value="ECO:0007669"/>
    <property type="project" value="TreeGrafter"/>
</dbReference>
<dbReference type="GO" id="GO:0006098">
    <property type="term" value="P:pentose-phosphate shunt"/>
    <property type="evidence" value="ECO:0007669"/>
    <property type="project" value="TreeGrafter"/>
</dbReference>
<dbReference type="Proteomes" id="UP000465302">
    <property type="component" value="Unassembled WGS sequence"/>
</dbReference>
<organism evidence="2 3">
    <name type="scientific">Mycolicibacterium agri</name>
    <name type="common">Mycobacterium agri</name>
    <dbReference type="NCBI Taxonomy" id="36811"/>
    <lineage>
        <taxon>Bacteria</taxon>
        <taxon>Bacillati</taxon>
        <taxon>Actinomycetota</taxon>
        <taxon>Actinomycetes</taxon>
        <taxon>Mycobacteriales</taxon>
        <taxon>Mycobacteriaceae</taxon>
        <taxon>Mycolicibacterium</taxon>
    </lineage>
</organism>
<dbReference type="GO" id="GO:0000287">
    <property type="term" value="F:magnesium ion binding"/>
    <property type="evidence" value="ECO:0007669"/>
    <property type="project" value="UniProtKB-ARBA"/>
</dbReference>
<dbReference type="PANTHER" id="PTHR43522:SF2">
    <property type="entry name" value="TRANSKETOLASE 1-RELATED"/>
    <property type="match status" value="1"/>
</dbReference>
<dbReference type="InterPro" id="IPR005474">
    <property type="entry name" value="Transketolase_N"/>
</dbReference>
<proteinExistence type="predicted"/>
<dbReference type="GO" id="GO:0004802">
    <property type="term" value="F:transketolase activity"/>
    <property type="evidence" value="ECO:0007669"/>
    <property type="project" value="TreeGrafter"/>
</dbReference>
<dbReference type="PANTHER" id="PTHR43522">
    <property type="entry name" value="TRANSKETOLASE"/>
    <property type="match status" value="1"/>
</dbReference>
<name>A0A7I9WCS4_MYCAG</name>
<comment type="caution">
    <text evidence="2">The sequence shown here is derived from an EMBL/GenBank/DDBJ whole genome shotgun (WGS) entry which is preliminary data.</text>
</comment>
<dbReference type="AlphaFoldDB" id="A0A7I9WCS4"/>
<dbReference type="EMBL" id="BLKS01000003">
    <property type="protein sequence ID" value="GFG55240.1"/>
    <property type="molecule type" value="Genomic_DNA"/>
</dbReference>
<feature type="domain" description="Transketolase N-terminal" evidence="1">
    <location>
        <begin position="19"/>
        <end position="93"/>
    </location>
</feature>
<evidence type="ECO:0000313" key="2">
    <source>
        <dbReference type="EMBL" id="GFG55240.1"/>
    </source>
</evidence>